<evidence type="ECO:0000313" key="3">
    <source>
        <dbReference type="Proteomes" id="UP000294933"/>
    </source>
</evidence>
<evidence type="ECO:0000313" key="2">
    <source>
        <dbReference type="EMBL" id="TDL17033.1"/>
    </source>
</evidence>
<feature type="region of interest" description="Disordered" evidence="1">
    <location>
        <begin position="146"/>
        <end position="194"/>
    </location>
</feature>
<dbReference type="EMBL" id="ML170229">
    <property type="protein sequence ID" value="TDL17033.1"/>
    <property type="molecule type" value="Genomic_DNA"/>
</dbReference>
<keyword evidence="3" id="KW-1185">Reference proteome</keyword>
<evidence type="ECO:0000256" key="1">
    <source>
        <dbReference type="SAM" id="MobiDB-lite"/>
    </source>
</evidence>
<organism evidence="2 3">
    <name type="scientific">Rickenella mellea</name>
    <dbReference type="NCBI Taxonomy" id="50990"/>
    <lineage>
        <taxon>Eukaryota</taxon>
        <taxon>Fungi</taxon>
        <taxon>Dikarya</taxon>
        <taxon>Basidiomycota</taxon>
        <taxon>Agaricomycotina</taxon>
        <taxon>Agaricomycetes</taxon>
        <taxon>Hymenochaetales</taxon>
        <taxon>Rickenellaceae</taxon>
        <taxon>Rickenella</taxon>
    </lineage>
</organism>
<dbReference type="Proteomes" id="UP000294933">
    <property type="component" value="Unassembled WGS sequence"/>
</dbReference>
<dbReference type="AlphaFoldDB" id="A0A4Y7PNK4"/>
<dbReference type="VEuPathDB" id="FungiDB:BD410DRAFT_584838"/>
<reference evidence="2 3" key="1">
    <citation type="submission" date="2018-06" db="EMBL/GenBank/DDBJ databases">
        <title>A transcriptomic atlas of mushroom development highlights an independent origin of complex multicellularity.</title>
        <authorList>
            <consortium name="DOE Joint Genome Institute"/>
            <person name="Krizsan K."/>
            <person name="Almasi E."/>
            <person name="Merenyi Z."/>
            <person name="Sahu N."/>
            <person name="Viragh M."/>
            <person name="Koszo T."/>
            <person name="Mondo S."/>
            <person name="Kiss B."/>
            <person name="Balint B."/>
            <person name="Kues U."/>
            <person name="Barry K."/>
            <person name="Hegedus J.C."/>
            <person name="Henrissat B."/>
            <person name="Johnson J."/>
            <person name="Lipzen A."/>
            <person name="Ohm R."/>
            <person name="Nagy I."/>
            <person name="Pangilinan J."/>
            <person name="Yan J."/>
            <person name="Xiong Y."/>
            <person name="Grigoriev I.V."/>
            <person name="Hibbett D.S."/>
            <person name="Nagy L.G."/>
        </authorList>
    </citation>
    <scope>NUCLEOTIDE SEQUENCE [LARGE SCALE GENOMIC DNA]</scope>
    <source>
        <strain evidence="2 3">SZMC22713</strain>
    </source>
</reference>
<feature type="compositionally biased region" description="Low complexity" evidence="1">
    <location>
        <begin position="146"/>
        <end position="187"/>
    </location>
</feature>
<name>A0A4Y7PNK4_9AGAM</name>
<accession>A0A4Y7PNK4</accession>
<gene>
    <name evidence="2" type="ORF">BD410DRAFT_584838</name>
</gene>
<proteinExistence type="predicted"/>
<sequence length="216" mass="21488">MRATILTLINLQAFAWLSPELRESVMMLVRVPIAAAVVSSIFNLCYGQFITGDGVSVTVLGVGDGHTTYQVVETAITLDSTVFPGTETLVIGPSDASFTFAAPEASLTIGGACSISGGLAYCTIAENDVTITAAVTLADLGLPTAGAGSSSSNPANVPPVSSARKPTPGTTGNSTPSQTSGGSSNPPKSDAPTSAHAGFGVAAVVIIAASTVIGML</sequence>
<protein>
    <submittedName>
        <fullName evidence="2">Uncharacterized protein</fullName>
    </submittedName>
</protein>